<evidence type="ECO:0000256" key="5">
    <source>
        <dbReference type="ARBA" id="ARBA00022723"/>
    </source>
</evidence>
<feature type="transmembrane region" description="Helical" evidence="11">
    <location>
        <begin position="12"/>
        <end position="36"/>
    </location>
</feature>
<keyword evidence="6" id="KW-0378">Hydrolase</keyword>
<feature type="transmembrane region" description="Helical" evidence="11">
    <location>
        <begin position="307"/>
        <end position="328"/>
    </location>
</feature>
<dbReference type="EMBL" id="CP053586">
    <property type="protein sequence ID" value="WNZ23071.1"/>
    <property type="molecule type" value="Genomic_DNA"/>
</dbReference>
<feature type="transmembrane region" description="Helical" evidence="11">
    <location>
        <begin position="451"/>
        <end position="473"/>
    </location>
</feature>
<evidence type="ECO:0000259" key="12">
    <source>
        <dbReference type="Pfam" id="PF01435"/>
    </source>
</evidence>
<feature type="transmembrane region" description="Helical" evidence="11">
    <location>
        <begin position="711"/>
        <end position="732"/>
    </location>
</feature>
<evidence type="ECO:0000256" key="4">
    <source>
        <dbReference type="ARBA" id="ARBA00022692"/>
    </source>
</evidence>
<dbReference type="Pfam" id="PF01435">
    <property type="entry name" value="Peptidase_M48"/>
    <property type="match status" value="1"/>
</dbReference>
<feature type="transmembrane region" description="Helical" evidence="11">
    <location>
        <begin position="126"/>
        <end position="148"/>
    </location>
</feature>
<keyword evidence="10 11" id="KW-0472">Membrane</keyword>
<evidence type="ECO:0000256" key="1">
    <source>
        <dbReference type="ARBA" id="ARBA00001947"/>
    </source>
</evidence>
<dbReference type="InterPro" id="IPR050083">
    <property type="entry name" value="HtpX_protease"/>
</dbReference>
<keyword evidence="9 13" id="KW-0482">Metalloprotease</keyword>
<proteinExistence type="predicted"/>
<dbReference type="PANTHER" id="PTHR43221:SF2">
    <property type="entry name" value="PROTEASE HTPX HOMOLOG"/>
    <property type="match status" value="1"/>
</dbReference>
<reference evidence="13" key="1">
    <citation type="submission" date="2020-05" db="EMBL/GenBank/DDBJ databases">
        <authorList>
            <person name="Zhu T."/>
            <person name="Keshari N."/>
            <person name="Lu X."/>
        </authorList>
    </citation>
    <scope>NUCLEOTIDE SEQUENCE</scope>
    <source>
        <strain evidence="13">NK1-12</strain>
    </source>
</reference>
<keyword evidence="5" id="KW-0479">Metal-binding</keyword>
<evidence type="ECO:0000256" key="9">
    <source>
        <dbReference type="ARBA" id="ARBA00023049"/>
    </source>
</evidence>
<feature type="transmembrane region" description="Helical" evidence="11">
    <location>
        <begin position="88"/>
        <end position="106"/>
    </location>
</feature>
<feature type="transmembrane region" description="Helical" evidence="11">
    <location>
        <begin position="334"/>
        <end position="351"/>
    </location>
</feature>
<accession>A0AA97AHT6</accession>
<organism evidence="13">
    <name type="scientific">Leptolyngbya sp. NK1-12</name>
    <dbReference type="NCBI Taxonomy" id="2547451"/>
    <lineage>
        <taxon>Bacteria</taxon>
        <taxon>Bacillati</taxon>
        <taxon>Cyanobacteriota</taxon>
        <taxon>Cyanophyceae</taxon>
        <taxon>Leptolyngbyales</taxon>
        <taxon>Leptolyngbyaceae</taxon>
        <taxon>Leptolyngbya group</taxon>
        <taxon>Leptolyngbya</taxon>
    </lineage>
</organism>
<keyword evidence="8 11" id="KW-1133">Transmembrane helix</keyword>
<dbReference type="AlphaFoldDB" id="A0AA97AHT6"/>
<evidence type="ECO:0000256" key="11">
    <source>
        <dbReference type="SAM" id="Phobius"/>
    </source>
</evidence>
<dbReference type="InterPro" id="IPR001915">
    <property type="entry name" value="Peptidase_M48"/>
</dbReference>
<keyword evidence="4 11" id="KW-0812">Transmembrane</keyword>
<dbReference type="GO" id="GO:0004222">
    <property type="term" value="F:metalloendopeptidase activity"/>
    <property type="evidence" value="ECO:0007669"/>
    <property type="project" value="InterPro"/>
</dbReference>
<evidence type="ECO:0000256" key="7">
    <source>
        <dbReference type="ARBA" id="ARBA00022833"/>
    </source>
</evidence>
<feature type="transmembrane region" description="Helical" evidence="11">
    <location>
        <begin position="686"/>
        <end position="705"/>
    </location>
</feature>
<feature type="transmembrane region" description="Helical" evidence="11">
    <location>
        <begin position="48"/>
        <end position="68"/>
    </location>
</feature>
<name>A0AA97AHT6_9CYAN</name>
<keyword evidence="7" id="KW-0862">Zinc</keyword>
<keyword evidence="3" id="KW-0645">Protease</keyword>
<dbReference type="PANTHER" id="PTHR43221">
    <property type="entry name" value="PROTEASE HTPX"/>
    <property type="match status" value="1"/>
</dbReference>
<evidence type="ECO:0000256" key="3">
    <source>
        <dbReference type="ARBA" id="ARBA00022670"/>
    </source>
</evidence>
<feature type="domain" description="Peptidase M48" evidence="12">
    <location>
        <begin position="231"/>
        <end position="408"/>
    </location>
</feature>
<evidence type="ECO:0000256" key="2">
    <source>
        <dbReference type="ARBA" id="ARBA00022475"/>
    </source>
</evidence>
<feature type="transmembrane region" description="Helical" evidence="11">
    <location>
        <begin position="485"/>
        <end position="511"/>
    </location>
</feature>
<sequence>MQIKHRFRSKRRWYGVGAAVLAGWHLVSSGLVAGLLELAAQVWGMAMAQPWLLVSVMLLVAPGAIVLLLRRHILRADNERMAGVSCRYLQGLNGLSVLIWLGWIGLSLTAESRHLLNSALGSEQNLWRASFELGLVVVPPVGAIASCYRLSYPVLVRIGQPVWTQSEWVWQVVWEQFRAFVPLVLFFGGSRFVFTQRFGLAVAWLGAACLSRILLTEWAERTSSPTLQTLTSGELRDRIFALAQRAGIPLKQIYLMPSAKAQGANAFAIQGNSLLLTTDLLRYLNKREIDAIVAHELAHLQYRHPQILQAILVAVVVAIMISTSVAAIGGTSLLLTPVAGIVLLWLYYAYARRFEYAADRQAAWLTCDPTPLITGLVKLAHLSHTPLDAAQWGVLTTHPSVQQRLANLGYYYDISPNQIQQLLACLDWQTNCYALPDQKGLLFSTSFKQKAAFWFTSWVVGSLVLPPTLAAVIAQQHWSLTAHGLLHLAGLVGMLALLYIGLNCAPFWGYAKLKQHLRQKLQPNWRQSGIALADGLFVGLAPAASNRLYEGAPAWDMGFLTLCGDVLCYVGEQAQFGLQANQITQISYAKNSLGWWPTTALELTWQLQGQPCRKLKLQPYDVSSRRQLTHRVQQLKQQIESWHAEFMPFPQEATPLSHVALPPPNWGAVTSQAVDRRMAAQQLCRYLGLLVPVTVGVSIVLHLPWGWQPGSWLYIMMAGVLGAIIQVLPLCLDSDP</sequence>
<keyword evidence="2" id="KW-1003">Cell membrane</keyword>
<protein>
    <submittedName>
        <fullName evidence="13">M48 family metalloprotease</fullName>
    </submittedName>
</protein>
<dbReference type="Gene3D" id="3.30.2010.10">
    <property type="entry name" value="Metalloproteases ('zincins'), catalytic domain"/>
    <property type="match status" value="1"/>
</dbReference>
<dbReference type="GO" id="GO:0046872">
    <property type="term" value="F:metal ion binding"/>
    <property type="evidence" value="ECO:0007669"/>
    <property type="project" value="UniProtKB-KW"/>
</dbReference>
<dbReference type="GO" id="GO:0006508">
    <property type="term" value="P:proteolysis"/>
    <property type="evidence" value="ECO:0007669"/>
    <property type="project" value="UniProtKB-KW"/>
</dbReference>
<evidence type="ECO:0000256" key="8">
    <source>
        <dbReference type="ARBA" id="ARBA00022989"/>
    </source>
</evidence>
<dbReference type="RefSeq" id="WP_316434640.1">
    <property type="nucleotide sequence ID" value="NZ_CP053586.1"/>
</dbReference>
<comment type="cofactor">
    <cofactor evidence="1">
        <name>Zn(2+)</name>
        <dbReference type="ChEBI" id="CHEBI:29105"/>
    </cofactor>
</comment>
<evidence type="ECO:0000256" key="6">
    <source>
        <dbReference type="ARBA" id="ARBA00022801"/>
    </source>
</evidence>
<evidence type="ECO:0000313" key="13">
    <source>
        <dbReference type="EMBL" id="WNZ23071.1"/>
    </source>
</evidence>
<gene>
    <name evidence="13" type="ORF">HJG54_09490</name>
</gene>
<evidence type="ECO:0000256" key="10">
    <source>
        <dbReference type="ARBA" id="ARBA00023136"/>
    </source>
</evidence>